<proteinExistence type="predicted"/>
<dbReference type="Proteomes" id="UP000720189">
    <property type="component" value="Unassembled WGS sequence"/>
</dbReference>
<dbReference type="PANTHER" id="PTHR33112:SF9">
    <property type="entry name" value="HETEROKARYON INCOMPATIBILITY DOMAIN-CONTAINING PROTEIN"/>
    <property type="match status" value="1"/>
</dbReference>
<evidence type="ECO:0000313" key="2">
    <source>
        <dbReference type="EMBL" id="KAH7216912.1"/>
    </source>
</evidence>
<keyword evidence="3" id="KW-1185">Reference proteome</keyword>
<feature type="domain" description="Heterokaryon incompatibility" evidence="1">
    <location>
        <begin position="159"/>
        <end position="310"/>
    </location>
</feature>
<dbReference type="AlphaFoldDB" id="A0A9P9JTQ6"/>
<protein>
    <submittedName>
        <fullName evidence="2">Heterokaryon incompatibility protein-domain-containing protein</fullName>
    </submittedName>
</protein>
<reference evidence="2" key="1">
    <citation type="journal article" date="2021" name="Nat. Commun.">
        <title>Genetic determinants of endophytism in the Arabidopsis root mycobiome.</title>
        <authorList>
            <person name="Mesny F."/>
            <person name="Miyauchi S."/>
            <person name="Thiergart T."/>
            <person name="Pickel B."/>
            <person name="Atanasova L."/>
            <person name="Karlsson M."/>
            <person name="Huettel B."/>
            <person name="Barry K.W."/>
            <person name="Haridas S."/>
            <person name="Chen C."/>
            <person name="Bauer D."/>
            <person name="Andreopoulos W."/>
            <person name="Pangilinan J."/>
            <person name="LaButti K."/>
            <person name="Riley R."/>
            <person name="Lipzen A."/>
            <person name="Clum A."/>
            <person name="Drula E."/>
            <person name="Henrissat B."/>
            <person name="Kohler A."/>
            <person name="Grigoriev I.V."/>
            <person name="Martin F.M."/>
            <person name="Hacquard S."/>
        </authorList>
    </citation>
    <scope>NUCLEOTIDE SEQUENCE</scope>
    <source>
        <strain evidence="2">MPI-CAGE-AT-0023</strain>
    </source>
</reference>
<evidence type="ECO:0000313" key="3">
    <source>
        <dbReference type="Proteomes" id="UP000720189"/>
    </source>
</evidence>
<comment type="caution">
    <text evidence="2">The sequence shown here is derived from an EMBL/GenBank/DDBJ whole genome shotgun (WGS) entry which is preliminary data.</text>
</comment>
<organism evidence="2 3">
    <name type="scientific">Fusarium redolens</name>
    <dbReference type="NCBI Taxonomy" id="48865"/>
    <lineage>
        <taxon>Eukaryota</taxon>
        <taxon>Fungi</taxon>
        <taxon>Dikarya</taxon>
        <taxon>Ascomycota</taxon>
        <taxon>Pezizomycotina</taxon>
        <taxon>Sordariomycetes</taxon>
        <taxon>Hypocreomycetidae</taxon>
        <taxon>Hypocreales</taxon>
        <taxon>Nectriaceae</taxon>
        <taxon>Fusarium</taxon>
        <taxon>Fusarium redolens species complex</taxon>
    </lineage>
</organism>
<evidence type="ECO:0000259" key="1">
    <source>
        <dbReference type="Pfam" id="PF06985"/>
    </source>
</evidence>
<dbReference type="GeneID" id="70224366"/>
<sequence length="608" mass="68661">MFPGFGSWNDTTAFGFTLHENSAQWLRIGIARIASDVVRGVPREWFDFYWLPANARLPSCVVELNNPLALPHVPQGGRQVRTLPSTIAETNKSDLVSRASPTINIDQIRLWMSLCESSHNTCKPPDNQQRVPTRLIDINLGENTLDVALRDIITVPKPYIALSYCWGSSLPLRTLRCNLESHKKGIAWSALPVLFQDVVQIARLLQVQYVWIDALCIIQDNMADWTIEGPNMANYYGNALLTVAADTVPDTTATCFPRSTSQPIVLSIADGSTKVKVTKIPVHVSMKSIRFEKNPPLSMPLFSRAWAFQERLMPVRILHLGPEELVWECSSELWCECGMPPDIWNGRPEKSIQPFRVSHYHALANGTDLGVYWHDLIEMYLIRHLTFGTDKLNAIMGLAKQINNSQNKNSPLLGNYILGLWSSTLENSLLWSKRDRGHSRNSHFPSWSWASIEGTWLYERLSPLSGFVSKATILRTPPESWTIDPTRAARNYGLVISGYAVDAVLVASNLLAGQNQVQWTLRTGFECDNDMELIVSLDIDLYHRRGDQAAEVTCLQLGFSEIRLKQRSWGLVLRAKTDDNIEFERIGIMTASENWYNATSKRRGIKIL</sequence>
<dbReference type="RefSeq" id="XP_046041893.1">
    <property type="nucleotide sequence ID" value="XM_046194412.1"/>
</dbReference>
<accession>A0A9P9JTQ6</accession>
<dbReference type="Pfam" id="PF06985">
    <property type="entry name" value="HET"/>
    <property type="match status" value="1"/>
</dbReference>
<dbReference type="InterPro" id="IPR010730">
    <property type="entry name" value="HET"/>
</dbReference>
<name>A0A9P9JTQ6_FUSRE</name>
<dbReference type="OrthoDB" id="5347061at2759"/>
<gene>
    <name evidence="2" type="ORF">BKA55DRAFT_585094</name>
</gene>
<dbReference type="EMBL" id="JAGMUX010000029">
    <property type="protein sequence ID" value="KAH7216912.1"/>
    <property type="molecule type" value="Genomic_DNA"/>
</dbReference>
<dbReference type="PANTHER" id="PTHR33112">
    <property type="entry name" value="DOMAIN PROTEIN, PUTATIVE-RELATED"/>
    <property type="match status" value="1"/>
</dbReference>